<sequence>MVARKARDTHVSRGAIKESVRLAVWARSAGRCTICNRRLLGDARTFLHSVAAAELAHNIGATSGSASPRAEAAVSGMDRESEENLLLVCHDCHRIIDHEDHVRFFLPEKLRELKQAHELRVEMATAQGGLTRTAVIRVGSNIRGAYSIASRREVAETLFALNYLGLVESQWSGDFTCSITGNVGGKGFWQAGEQQIDDTLSRVRQAIEHGDVEHLSVFPFAPIPLLVYLGSRLDDKTTTRIFQKHRGQDAGWSWAVDGEVVEFTTDAGESHDSDSEVVLMCEISSPLNSENLPAELRDLPRRILRPIGQAPSPVTITSEQSLTNFASVWRTLLAEVESAYPRAVRWHLVASVPISVAVELGRAFMRDAQPPVTVYERTDAGYLAVLDVNI</sequence>
<accession>A0A9W6R823</accession>
<dbReference type="Pfam" id="PF18145">
    <property type="entry name" value="SAVED"/>
    <property type="match status" value="1"/>
</dbReference>
<dbReference type="InterPro" id="IPR040836">
    <property type="entry name" value="SAVED"/>
</dbReference>
<evidence type="ECO:0000313" key="2">
    <source>
        <dbReference type="EMBL" id="GLY71081.1"/>
    </source>
</evidence>
<protein>
    <recommendedName>
        <fullName evidence="1">SMODS-associated and fused to various effectors domain-containing protein</fullName>
    </recommendedName>
</protein>
<organism evidence="2 3">
    <name type="scientific">Amycolatopsis taiwanensis</name>
    <dbReference type="NCBI Taxonomy" id="342230"/>
    <lineage>
        <taxon>Bacteria</taxon>
        <taxon>Bacillati</taxon>
        <taxon>Actinomycetota</taxon>
        <taxon>Actinomycetes</taxon>
        <taxon>Pseudonocardiales</taxon>
        <taxon>Pseudonocardiaceae</taxon>
        <taxon>Amycolatopsis</taxon>
    </lineage>
</organism>
<keyword evidence="3" id="KW-1185">Reference proteome</keyword>
<gene>
    <name evidence="2" type="ORF">Atai01_77000</name>
</gene>
<evidence type="ECO:0000313" key="3">
    <source>
        <dbReference type="Proteomes" id="UP001165136"/>
    </source>
</evidence>
<feature type="domain" description="SMODS-associated and fused to various effectors" evidence="1">
    <location>
        <begin position="199"/>
        <end position="382"/>
    </location>
</feature>
<proteinExistence type="predicted"/>
<dbReference type="AlphaFoldDB" id="A0A9W6R823"/>
<dbReference type="NCBIfam" id="NF033611">
    <property type="entry name" value="SAVED"/>
    <property type="match status" value="1"/>
</dbReference>
<dbReference type="Proteomes" id="UP001165136">
    <property type="component" value="Unassembled WGS sequence"/>
</dbReference>
<name>A0A9W6R823_9PSEU</name>
<comment type="caution">
    <text evidence="2">The sequence shown here is derived from an EMBL/GenBank/DDBJ whole genome shotgun (WGS) entry which is preliminary data.</text>
</comment>
<dbReference type="EMBL" id="BSTI01000030">
    <property type="protein sequence ID" value="GLY71081.1"/>
    <property type="molecule type" value="Genomic_DNA"/>
</dbReference>
<reference evidence="2" key="1">
    <citation type="submission" date="2023-03" db="EMBL/GenBank/DDBJ databases">
        <title>Amycolatopsis taiwanensis NBRC 103393.</title>
        <authorList>
            <person name="Ichikawa N."/>
            <person name="Sato H."/>
            <person name="Tonouchi N."/>
        </authorList>
    </citation>
    <scope>NUCLEOTIDE SEQUENCE</scope>
    <source>
        <strain evidence="2">NBRC 103393</strain>
    </source>
</reference>
<dbReference type="RefSeq" id="WP_285490626.1">
    <property type="nucleotide sequence ID" value="NZ_BSTI01000030.1"/>
</dbReference>
<evidence type="ECO:0000259" key="1">
    <source>
        <dbReference type="Pfam" id="PF18145"/>
    </source>
</evidence>